<gene>
    <name evidence="4" type="ORF">QYE76_000132</name>
</gene>
<dbReference type="EMBL" id="JAUUTY010000005">
    <property type="protein sequence ID" value="KAK1625817.1"/>
    <property type="molecule type" value="Genomic_DNA"/>
</dbReference>
<organism evidence="4 5">
    <name type="scientific">Lolium multiflorum</name>
    <name type="common">Italian ryegrass</name>
    <name type="synonym">Lolium perenne subsp. multiflorum</name>
    <dbReference type="NCBI Taxonomy" id="4521"/>
    <lineage>
        <taxon>Eukaryota</taxon>
        <taxon>Viridiplantae</taxon>
        <taxon>Streptophyta</taxon>
        <taxon>Embryophyta</taxon>
        <taxon>Tracheophyta</taxon>
        <taxon>Spermatophyta</taxon>
        <taxon>Magnoliopsida</taxon>
        <taxon>Liliopsida</taxon>
        <taxon>Poales</taxon>
        <taxon>Poaceae</taxon>
        <taxon>BOP clade</taxon>
        <taxon>Pooideae</taxon>
        <taxon>Poodae</taxon>
        <taxon>Poeae</taxon>
        <taxon>Poeae Chloroplast Group 2 (Poeae type)</taxon>
        <taxon>Loliodinae</taxon>
        <taxon>Loliinae</taxon>
        <taxon>Lolium</taxon>
    </lineage>
</organism>
<dbReference type="InterPro" id="IPR025452">
    <property type="entry name" value="DUF4218"/>
</dbReference>
<evidence type="ECO:0000256" key="1">
    <source>
        <dbReference type="SAM" id="MobiDB-lite"/>
    </source>
</evidence>
<feature type="compositionally biased region" description="Acidic residues" evidence="1">
    <location>
        <begin position="612"/>
        <end position="639"/>
    </location>
</feature>
<name>A0AAD8VW31_LOLMU</name>
<comment type="caution">
    <text evidence="4">The sequence shown here is derived from an EMBL/GenBank/DDBJ whole genome shotgun (WGS) entry which is preliminary data.</text>
</comment>
<dbReference type="InterPro" id="IPR025312">
    <property type="entry name" value="DUF4216"/>
</dbReference>
<feature type="compositionally biased region" description="Low complexity" evidence="1">
    <location>
        <begin position="1590"/>
        <end position="1602"/>
    </location>
</feature>
<sequence length="1608" mass="183582">MAKESPKWTNNTKPRHIRQGADVDKDQERRNPHGAWKKEEEGKKRRRKRKKRREEQAGQPRGRSDRATGQAVQAGQTGHRPDRPVQRPYGGVHFEEDASSSTADVEEHVELYTDYGSASITNMTDIEELYTDYGSTSIANMDDIDELYINTCSTSMDDMVEHHHEDDIDPTMHTADAPTYPYLANGATYEDRGPPRWHHHVDHQERPQHVRPRHTSPSSTRRHHESAYAQDHRHHGHHMEHQERPNMSHHLGKARTVIDSHHLMIVVDHHHLMVYIDILPHMIFDDTTQDMVMRQEDESLDMKTFLIRRLLPLAPPPQWPLPRHMPMDSDATSASNKATFHGNVPISYVSAKKLYFDELNAQVSKMPPLEDDLGGDGVEHGEHGILPSPTEAHGVEMVEHWNFPSTKEAHRDEQVEPTPTCLIDKMVPIPCEHESHLAHLSESDSELSDFHPICEFECFHLENMSDTQSSTEDEFPLMEKMYMVHEDDDISPCLLQDGHVDHMDPPTSTTPTSHESAFKGADVDKDQERRNPHGAWKKEEEEGKRRRKRKKKRREEQAGQPSREVHVHLIRHGFMPSYNCWTKHGERGVIMEEDEEGDDIDESYLDHFGDTFMDDAEGEEGEGEGDQEEARDEPADDLGCDNGLKKLGCTLDLLRWKAQEGVADSGFENLLKMLKNMFPKNNELPSSTYEAKKVVCPLGLEVLKIHACINDCILYRGEYENLNECPVCTALRYKIRGDDPGDDVEGQKPRKKVPAKVMWYAPIIPRLKRLFRNKEHAKLLRWHKEDRKSDGELRHPADGTQWRKIDREFKDFAADARNIRFGLSTDGMNPFESSSHSTWPVTLCIYNLPPWLCMKRKFIMMPVLIQGPKQPGNDIDVYLRPLVDELLQLWGRPGVRVWDEHKEEDLRALLFVTINDWPALSNLSGQSNKGYNACTHCLHETESVHLPNCKKNVYMGHRRFLPKNHNVRKRGKHYNGKADHRPKPAERTGAEVFDMVKDLKVIFGKGPGGQSVPKGADGHVAMWKKKSIFWELEYWKVLEVRSAIDVMHVTKNICVNILSFLGVYGKSNDTKEARQDQQSLKDPDDRHPERFQGRASYALTKEEKVIFFECLSSMKVPSGFSSNIKGIINMAEKKFQNLKSHDCHVIMTQLLPIALRGLLPENVRVAIVKLCAFLNAISQKVINPEVLPRLQNDVVQCLVGFELVFPPSFFDIMTHLLVHLVEEISILGPVFLHNMFPFERFMGVLKKYVRNRARPEGSIAKGYGNEEVIEFCVDFVPDLKPIGLPRSRHEGRLSGKGTIGRKSTIYQLYMLAKTPSSTITTFQGYEINGNTFYTIAQDKKSTNQNSGVRFDAATENGQKVTYYGYIEEIWELDYGPSFKVPLFRCKWFKLTGGGVKVDQQYGMTMVDFNNLGYLDEPFVLAKDVAQVFYVKDMSSKPRKRKDKKTISTSCDDPKRHIVLSGKRNIVGVEDKTDMSEDYNMFGEIPPFKVNTDPSIKLNDEDAPWIRPNHARRSIDFSSDDAVRLPRARPPADEPAPTNTATVRRSPPTPAPTVVVLHRRKSTRRAAPRSPADYCRAPPRASLVGRRRSPPDATSPPTSSPAALQTARA</sequence>
<protein>
    <recommendedName>
        <fullName evidence="6">Transposon protein, putative, CACTA, En/Spm sub-class</fullName>
    </recommendedName>
</protein>
<feature type="region of interest" description="Disordered" evidence="1">
    <location>
        <begin position="493"/>
        <end position="567"/>
    </location>
</feature>
<feature type="domain" description="DUF4218" evidence="3">
    <location>
        <begin position="1177"/>
        <end position="1276"/>
    </location>
</feature>
<dbReference type="InterPro" id="IPR004242">
    <property type="entry name" value="Transposase_21"/>
</dbReference>
<dbReference type="PANTHER" id="PTHR10775">
    <property type="entry name" value="OS08G0208400 PROTEIN"/>
    <property type="match status" value="1"/>
</dbReference>
<proteinExistence type="predicted"/>
<feature type="compositionally biased region" description="Basic and acidic residues" evidence="1">
    <location>
        <begin position="521"/>
        <end position="544"/>
    </location>
</feature>
<dbReference type="PANTHER" id="PTHR10775:SF169">
    <property type="entry name" value="TRANSPOSASE"/>
    <property type="match status" value="1"/>
</dbReference>
<dbReference type="Pfam" id="PF13952">
    <property type="entry name" value="DUF4216"/>
    <property type="match status" value="1"/>
</dbReference>
<feature type="region of interest" description="Disordered" evidence="1">
    <location>
        <begin position="192"/>
        <end position="246"/>
    </location>
</feature>
<feature type="region of interest" description="Disordered" evidence="1">
    <location>
        <begin position="1516"/>
        <end position="1608"/>
    </location>
</feature>
<feature type="compositionally biased region" description="Basic and acidic residues" evidence="1">
    <location>
        <begin position="19"/>
        <end position="43"/>
    </location>
</feature>
<feature type="domain" description="DUF4216" evidence="2">
    <location>
        <begin position="1370"/>
        <end position="1436"/>
    </location>
</feature>
<evidence type="ECO:0000259" key="3">
    <source>
        <dbReference type="Pfam" id="PF13960"/>
    </source>
</evidence>
<evidence type="ECO:0000259" key="2">
    <source>
        <dbReference type="Pfam" id="PF13952"/>
    </source>
</evidence>
<dbReference type="Proteomes" id="UP001231189">
    <property type="component" value="Unassembled WGS sequence"/>
</dbReference>
<feature type="region of interest" description="Disordered" evidence="1">
    <location>
        <begin position="1"/>
        <end position="105"/>
    </location>
</feature>
<accession>A0AAD8VW31</accession>
<feature type="compositionally biased region" description="Basic residues" evidence="1">
    <location>
        <begin position="1556"/>
        <end position="1566"/>
    </location>
</feature>
<reference evidence="4" key="1">
    <citation type="submission" date="2023-07" db="EMBL/GenBank/DDBJ databases">
        <title>A chromosome-level genome assembly of Lolium multiflorum.</title>
        <authorList>
            <person name="Chen Y."/>
            <person name="Copetti D."/>
            <person name="Kolliker R."/>
            <person name="Studer B."/>
        </authorList>
    </citation>
    <scope>NUCLEOTIDE SEQUENCE</scope>
    <source>
        <strain evidence="4">02402/16</strain>
        <tissue evidence="4">Leaf</tissue>
    </source>
</reference>
<dbReference type="Pfam" id="PF13960">
    <property type="entry name" value="DUF4218"/>
    <property type="match status" value="1"/>
</dbReference>
<feature type="region of interest" description="Disordered" evidence="1">
    <location>
        <begin position="610"/>
        <end position="639"/>
    </location>
</feature>
<keyword evidence="5" id="KW-1185">Reference proteome</keyword>
<evidence type="ECO:0008006" key="6">
    <source>
        <dbReference type="Google" id="ProtNLM"/>
    </source>
</evidence>
<feature type="compositionally biased region" description="Basic residues" evidence="1">
    <location>
        <begin position="209"/>
        <end position="224"/>
    </location>
</feature>
<evidence type="ECO:0000313" key="4">
    <source>
        <dbReference type="EMBL" id="KAK1625817.1"/>
    </source>
</evidence>
<dbReference type="Pfam" id="PF02992">
    <property type="entry name" value="Transposase_21"/>
    <property type="match status" value="1"/>
</dbReference>
<evidence type="ECO:0000313" key="5">
    <source>
        <dbReference type="Proteomes" id="UP001231189"/>
    </source>
</evidence>